<name>A0A1M5YBQ7_9FIRM</name>
<reference evidence="1 2" key="1">
    <citation type="submission" date="2016-11" db="EMBL/GenBank/DDBJ databases">
        <authorList>
            <person name="Jaros S."/>
            <person name="Januszkiewicz K."/>
            <person name="Wedrychowicz H."/>
        </authorList>
    </citation>
    <scope>NUCLEOTIDE SEQUENCE [LARGE SCALE GENOMIC DNA]</scope>
    <source>
        <strain evidence="1 2">DSM 13106</strain>
    </source>
</reference>
<proteinExistence type="predicted"/>
<dbReference type="Proteomes" id="UP000184389">
    <property type="component" value="Unassembled WGS sequence"/>
</dbReference>
<gene>
    <name evidence="1" type="ORF">SAMN02745180_02100</name>
</gene>
<dbReference type="AlphaFoldDB" id="A0A1M5YBQ7"/>
<sequence>MLKIKKINDKKLVDIIAQDNCTKPGQSVVYQRGQDCQDDCHKQGEAPSYVSTLT</sequence>
<protein>
    <submittedName>
        <fullName evidence="1">Uncharacterized protein</fullName>
    </submittedName>
</protein>
<dbReference type="OrthoDB" id="3035399at2"/>
<dbReference type="STRING" id="1123281.SAMN02745180_02100"/>
<keyword evidence="2" id="KW-1185">Reference proteome</keyword>
<evidence type="ECO:0000313" key="1">
    <source>
        <dbReference type="EMBL" id="SHI09412.1"/>
    </source>
</evidence>
<organism evidence="1 2">
    <name type="scientific">Sporanaerobacter acetigenes DSM 13106</name>
    <dbReference type="NCBI Taxonomy" id="1123281"/>
    <lineage>
        <taxon>Bacteria</taxon>
        <taxon>Bacillati</taxon>
        <taxon>Bacillota</taxon>
        <taxon>Tissierellia</taxon>
        <taxon>Tissierellales</taxon>
        <taxon>Sporanaerobacteraceae</taxon>
        <taxon>Sporanaerobacter</taxon>
    </lineage>
</organism>
<dbReference type="RefSeq" id="WP_158281678.1">
    <property type="nucleotide sequence ID" value="NZ_FQXR01000010.1"/>
</dbReference>
<accession>A0A1M5YBQ7</accession>
<dbReference type="EMBL" id="FQXR01000010">
    <property type="protein sequence ID" value="SHI09412.1"/>
    <property type="molecule type" value="Genomic_DNA"/>
</dbReference>
<evidence type="ECO:0000313" key="2">
    <source>
        <dbReference type="Proteomes" id="UP000184389"/>
    </source>
</evidence>